<protein>
    <submittedName>
        <fullName evidence="1">Uncharacterized protein</fullName>
    </submittedName>
</protein>
<evidence type="ECO:0000313" key="1">
    <source>
        <dbReference type="EMBL" id="OIW32907.1"/>
    </source>
</evidence>
<dbReference type="InParanoid" id="A0A1J7J0I7"/>
<keyword evidence="2" id="KW-1185">Reference proteome</keyword>
<gene>
    <name evidence="1" type="ORF">CONLIGDRAFT_710922</name>
</gene>
<accession>A0A1J7J0I7</accession>
<proteinExistence type="predicted"/>
<evidence type="ECO:0000313" key="2">
    <source>
        <dbReference type="Proteomes" id="UP000182658"/>
    </source>
</evidence>
<name>A0A1J7J0I7_9PEZI</name>
<reference evidence="1 2" key="1">
    <citation type="submission" date="2016-10" db="EMBL/GenBank/DDBJ databases">
        <title>Draft genome sequence of Coniochaeta ligniaria NRRL30616, a lignocellulolytic fungus for bioabatement of inhibitors in plant biomass hydrolysates.</title>
        <authorList>
            <consortium name="DOE Joint Genome Institute"/>
            <person name="Jimenez D.J."/>
            <person name="Hector R.E."/>
            <person name="Riley R."/>
            <person name="Sun H."/>
            <person name="Grigoriev I.V."/>
            <person name="Van Elsas J.D."/>
            <person name="Nichols N.N."/>
        </authorList>
    </citation>
    <scope>NUCLEOTIDE SEQUENCE [LARGE SCALE GENOMIC DNA]</scope>
    <source>
        <strain evidence="1 2">NRRL 30616</strain>
    </source>
</reference>
<dbReference type="AlphaFoldDB" id="A0A1J7J0I7"/>
<dbReference type="Proteomes" id="UP000182658">
    <property type="component" value="Unassembled WGS sequence"/>
</dbReference>
<sequence length="108" mass="11691">MTIADGANETSLFWVPPVTLQVDYYAFEITASNFRRSYSSRFLLQASDIVSSLPLGVNMGPATNSSVQPTPESNIEPHVSLLGTRVTPSKITCYIAKANLHEASTVVT</sequence>
<dbReference type="EMBL" id="KV875094">
    <property type="protein sequence ID" value="OIW32907.1"/>
    <property type="molecule type" value="Genomic_DNA"/>
</dbReference>
<organism evidence="1 2">
    <name type="scientific">Coniochaeta ligniaria NRRL 30616</name>
    <dbReference type="NCBI Taxonomy" id="1408157"/>
    <lineage>
        <taxon>Eukaryota</taxon>
        <taxon>Fungi</taxon>
        <taxon>Dikarya</taxon>
        <taxon>Ascomycota</taxon>
        <taxon>Pezizomycotina</taxon>
        <taxon>Sordariomycetes</taxon>
        <taxon>Sordariomycetidae</taxon>
        <taxon>Coniochaetales</taxon>
        <taxon>Coniochaetaceae</taxon>
        <taxon>Coniochaeta</taxon>
    </lineage>
</organism>